<organism evidence="1 2">
    <name type="scientific">Protopolystoma xenopodis</name>
    <dbReference type="NCBI Taxonomy" id="117903"/>
    <lineage>
        <taxon>Eukaryota</taxon>
        <taxon>Metazoa</taxon>
        <taxon>Spiralia</taxon>
        <taxon>Lophotrochozoa</taxon>
        <taxon>Platyhelminthes</taxon>
        <taxon>Monogenea</taxon>
        <taxon>Polyopisthocotylea</taxon>
        <taxon>Polystomatidea</taxon>
        <taxon>Polystomatidae</taxon>
        <taxon>Protopolystoma</taxon>
    </lineage>
</organism>
<dbReference type="Proteomes" id="UP000784294">
    <property type="component" value="Unassembled WGS sequence"/>
</dbReference>
<comment type="caution">
    <text evidence="1">The sequence shown here is derived from an EMBL/GenBank/DDBJ whole genome shotgun (WGS) entry which is preliminary data.</text>
</comment>
<name>A0A448XFJ5_9PLAT</name>
<dbReference type="AlphaFoldDB" id="A0A448XFJ5"/>
<proteinExistence type="predicted"/>
<reference evidence="1" key="1">
    <citation type="submission" date="2018-11" db="EMBL/GenBank/DDBJ databases">
        <authorList>
            <consortium name="Pathogen Informatics"/>
        </authorList>
    </citation>
    <scope>NUCLEOTIDE SEQUENCE</scope>
</reference>
<dbReference type="EMBL" id="CAAALY010249861">
    <property type="protein sequence ID" value="VEL35443.1"/>
    <property type="molecule type" value="Genomic_DNA"/>
</dbReference>
<sequence length="170" mass="19475">MPLSSRPADDEKNGRFWHIQSRLKRPSSFFFSSLPGVNIVRVPFADIGMHNTYTGTNTYTHTHTHTCNSSTVKQELMGIGALGFFARPDWHEEESRWWKAGACDRWQCAMPRGQESSDWTIQTRSVHSGWIGSDQIGLPSTTASTLHCRIKRDSKPAPTHREDKWDSFYF</sequence>
<evidence type="ECO:0000313" key="2">
    <source>
        <dbReference type="Proteomes" id="UP000784294"/>
    </source>
</evidence>
<gene>
    <name evidence="1" type="ORF">PXEA_LOCUS28883</name>
</gene>
<protein>
    <submittedName>
        <fullName evidence="1">Uncharacterized protein</fullName>
    </submittedName>
</protein>
<keyword evidence="2" id="KW-1185">Reference proteome</keyword>
<accession>A0A448XFJ5</accession>
<evidence type="ECO:0000313" key="1">
    <source>
        <dbReference type="EMBL" id="VEL35443.1"/>
    </source>
</evidence>